<keyword evidence="3" id="KW-1185">Reference proteome</keyword>
<accession>A0ABN1J6S2</accession>
<dbReference type="InterPro" id="IPR024419">
    <property type="entry name" value="YvrJ"/>
</dbReference>
<reference evidence="2 3" key="1">
    <citation type="journal article" date="2019" name="Int. J. Syst. Evol. Microbiol.">
        <title>The Global Catalogue of Microorganisms (GCM) 10K type strain sequencing project: providing services to taxonomists for standard genome sequencing and annotation.</title>
        <authorList>
            <consortium name="The Broad Institute Genomics Platform"/>
            <consortium name="The Broad Institute Genome Sequencing Center for Infectious Disease"/>
            <person name="Wu L."/>
            <person name="Ma J."/>
        </authorList>
    </citation>
    <scope>NUCLEOTIDE SEQUENCE [LARGE SCALE GENOMIC DNA]</scope>
    <source>
        <strain evidence="2 3">JCM 1405</strain>
    </source>
</reference>
<evidence type="ECO:0000313" key="3">
    <source>
        <dbReference type="Proteomes" id="UP001500339"/>
    </source>
</evidence>
<dbReference type="EMBL" id="BAAACF010000012">
    <property type="protein sequence ID" value="GAA0730376.1"/>
    <property type="molecule type" value="Genomic_DNA"/>
</dbReference>
<keyword evidence="1" id="KW-0812">Transmembrane</keyword>
<dbReference type="Pfam" id="PF12841">
    <property type="entry name" value="YvrJ"/>
    <property type="match status" value="1"/>
</dbReference>
<dbReference type="RefSeq" id="WP_343771259.1">
    <property type="nucleotide sequence ID" value="NZ_BAAACF010000012.1"/>
</dbReference>
<dbReference type="Proteomes" id="UP001500339">
    <property type="component" value="Unassembled WGS sequence"/>
</dbReference>
<evidence type="ECO:0000256" key="1">
    <source>
        <dbReference type="SAM" id="Phobius"/>
    </source>
</evidence>
<gene>
    <name evidence="2" type="ORF">GCM10008905_31590</name>
</gene>
<keyword evidence="1" id="KW-1133">Transmembrane helix</keyword>
<feature type="transmembrane region" description="Helical" evidence="1">
    <location>
        <begin position="6"/>
        <end position="24"/>
    </location>
</feature>
<keyword evidence="1" id="KW-0472">Membrane</keyword>
<comment type="caution">
    <text evidence="2">The sequence shown here is derived from an EMBL/GenBank/DDBJ whole genome shotgun (WGS) entry which is preliminary data.</text>
</comment>
<protein>
    <submittedName>
        <fullName evidence="2">YvrJ family protein</fullName>
    </submittedName>
</protein>
<organism evidence="2 3">
    <name type="scientific">Clostridium malenominatum</name>
    <dbReference type="NCBI Taxonomy" id="1539"/>
    <lineage>
        <taxon>Bacteria</taxon>
        <taxon>Bacillati</taxon>
        <taxon>Bacillota</taxon>
        <taxon>Clostridia</taxon>
        <taxon>Eubacteriales</taxon>
        <taxon>Clostridiaceae</taxon>
        <taxon>Clostridium</taxon>
    </lineage>
</organism>
<evidence type="ECO:0000313" key="2">
    <source>
        <dbReference type="EMBL" id="GAA0730376.1"/>
    </source>
</evidence>
<name>A0ABN1J6S2_9CLOT</name>
<sequence>MYDEIVKLISNVGFPIAVSIYLLVKLDKRLEEIIIILSAMEHRERERRP</sequence>
<proteinExistence type="predicted"/>